<evidence type="ECO:0000313" key="3">
    <source>
        <dbReference type="Proteomes" id="UP000075809"/>
    </source>
</evidence>
<keyword evidence="3" id="KW-1185">Reference proteome</keyword>
<sequence>MESLGGNDTKDARITNPSISSRSSETSQTDPSNRISIESSSSESTTIGYHLVRTSPTSRSSYDIVPMPETQLSFETLVRVGNLENTTSMTTYTKNVAIPRRHMRHVSDSCEKFQIGDLTKREFYSPNYPEPYPNSTNCVRVLEGKSALL</sequence>
<dbReference type="STRING" id="64791.A0A151XCL5"/>
<dbReference type="Proteomes" id="UP000075809">
    <property type="component" value="Unassembled WGS sequence"/>
</dbReference>
<evidence type="ECO:0000313" key="2">
    <source>
        <dbReference type="EMBL" id="KYQ58104.1"/>
    </source>
</evidence>
<evidence type="ECO:0008006" key="4">
    <source>
        <dbReference type="Google" id="ProtNLM"/>
    </source>
</evidence>
<gene>
    <name evidence="2" type="ORF">ALC60_03156</name>
</gene>
<dbReference type="InterPro" id="IPR035914">
    <property type="entry name" value="Sperma_CUB_dom_sf"/>
</dbReference>
<dbReference type="AlphaFoldDB" id="A0A151XCL5"/>
<name>A0A151XCL5_9HYME</name>
<evidence type="ECO:0000256" key="1">
    <source>
        <dbReference type="SAM" id="MobiDB-lite"/>
    </source>
</evidence>
<proteinExistence type="predicted"/>
<accession>A0A151XCL5</accession>
<organism evidence="2 3">
    <name type="scientific">Mycetomoellerius zeteki</name>
    <dbReference type="NCBI Taxonomy" id="64791"/>
    <lineage>
        <taxon>Eukaryota</taxon>
        <taxon>Metazoa</taxon>
        <taxon>Ecdysozoa</taxon>
        <taxon>Arthropoda</taxon>
        <taxon>Hexapoda</taxon>
        <taxon>Insecta</taxon>
        <taxon>Pterygota</taxon>
        <taxon>Neoptera</taxon>
        <taxon>Endopterygota</taxon>
        <taxon>Hymenoptera</taxon>
        <taxon>Apocrita</taxon>
        <taxon>Aculeata</taxon>
        <taxon>Formicoidea</taxon>
        <taxon>Formicidae</taxon>
        <taxon>Myrmicinae</taxon>
        <taxon>Mycetomoellerius</taxon>
    </lineage>
</organism>
<dbReference type="SUPFAM" id="SSF49854">
    <property type="entry name" value="Spermadhesin, CUB domain"/>
    <property type="match status" value="1"/>
</dbReference>
<protein>
    <recommendedName>
        <fullName evidence="4">CUB domain-containing protein</fullName>
    </recommendedName>
</protein>
<dbReference type="EMBL" id="KQ982314">
    <property type="protein sequence ID" value="KYQ58104.1"/>
    <property type="molecule type" value="Genomic_DNA"/>
</dbReference>
<feature type="compositionally biased region" description="Low complexity" evidence="1">
    <location>
        <begin position="18"/>
        <end position="47"/>
    </location>
</feature>
<feature type="region of interest" description="Disordered" evidence="1">
    <location>
        <begin position="1"/>
        <end position="64"/>
    </location>
</feature>
<reference evidence="2 3" key="1">
    <citation type="submission" date="2015-09" db="EMBL/GenBank/DDBJ databases">
        <title>Trachymyrmex zeteki WGS genome.</title>
        <authorList>
            <person name="Nygaard S."/>
            <person name="Hu H."/>
            <person name="Boomsma J."/>
            <person name="Zhang G."/>
        </authorList>
    </citation>
    <scope>NUCLEOTIDE SEQUENCE [LARGE SCALE GENOMIC DNA]</scope>
    <source>
        <strain evidence="2">Tzet28-1</strain>
        <tissue evidence="2">Whole body</tissue>
    </source>
</reference>